<dbReference type="InterPro" id="IPR021012">
    <property type="entry name" value="Dscam1_C"/>
</dbReference>
<evidence type="ECO:0000256" key="8">
    <source>
        <dbReference type="ARBA" id="ARBA00023157"/>
    </source>
</evidence>
<feature type="domain" description="Ig-like" evidence="13">
    <location>
        <begin position="238"/>
        <end position="329"/>
    </location>
</feature>
<evidence type="ECO:0000256" key="3">
    <source>
        <dbReference type="ARBA" id="ARBA00022729"/>
    </source>
</evidence>
<gene>
    <name evidence="15" type="ORF">CHILSU_LOCUS10332</name>
</gene>
<keyword evidence="8" id="KW-1015">Disulfide bond</keyword>
<evidence type="ECO:0000256" key="5">
    <source>
        <dbReference type="ARBA" id="ARBA00022889"/>
    </source>
</evidence>
<keyword evidence="5" id="KW-0130">Cell adhesion</keyword>
<evidence type="ECO:0000256" key="9">
    <source>
        <dbReference type="ARBA" id="ARBA00023319"/>
    </source>
</evidence>
<dbReference type="Pfam" id="PF12355">
    <property type="entry name" value="Dscam_C"/>
    <property type="match status" value="1"/>
</dbReference>
<reference evidence="15" key="1">
    <citation type="submission" date="2021-12" db="EMBL/GenBank/DDBJ databases">
        <authorList>
            <person name="King R."/>
        </authorList>
    </citation>
    <scope>NUCLEOTIDE SEQUENCE</scope>
</reference>
<evidence type="ECO:0008006" key="17">
    <source>
        <dbReference type="Google" id="ProtNLM"/>
    </source>
</evidence>
<dbReference type="Pfam" id="PF07679">
    <property type="entry name" value="I-set"/>
    <property type="match status" value="4"/>
</dbReference>
<dbReference type="SUPFAM" id="SSF49265">
    <property type="entry name" value="Fibronectin type III"/>
    <property type="match status" value="3"/>
</dbReference>
<sequence>MAQLILLALMALSALGSVSCEDETIGPIFIKEPPNRVDFSNTTGAVVECAARGSPVPDVIWVRSDGTAIGDVPGLRQVLPNGNLVFPPFRAEDYRQEVHAQVYACLARNPVGTIHSRDVNVRAVVSQYYVTEAENEYVIRGNAAIVRCKIPSFVSDFVNVESWLMDDGQILTINNTNAAEDGKYLVLPSGELHIRDVGPEDGYKSYQCRTKHRLTGETRLSATKGRLVITEPMGSAAPKVATKVIDITEVLLNRTITVLCPAQAYPVPKFRWYKFVDGTTRKQPVTLNDRVKQVSGTLIIKEAKVEDSGKYLCVVNNSVGGESVETVLTVTAPLKSTVEPATQTVDFGRPAVFTCRFEGNPIKTLTWLKDGKDMNHHDAVLRIESVKKEDKGMYQCFIRNDQESAGASAELKLGGRFEPPLIRHSFGEQTLRSGPSLRLKCVASGNPTPDIAWLLDGEKLSSGERLQIGQFVTADGNVESHLNISSVHTNDGGLYSCIASSKVGSASHSARVNVYGLPYIRPMKKRPVVAGDTLIAHCPVAGYPIDSIVWERDGRVLPINRKQKVFPNGTLVIENVERMSDQATYTCVAKNSQGYSVRGNLELQVMVPPLIVPFNFGETPSNPGDAVVVNCVATKGDLPLDISWTFSSETIDSSQHRDITTMQLGPRASALSINSVSANHQGNYTCIVQNAAARAEYAATLVVNVPPRWILEPTDKAFAQGSDAKVECKADGFPKPQVTWKRAEGDTPGDYKDLKPNNPNVKVEDGTLTIANIQKTNEGYYLCEAVNGIGSGLSAVILISVQAPPQFEIKMRNQTARRSEPAVLQCQAKGEKPIGIIWNMNNKRLEPKSDPRYTIREEILPGGVISDLSIRRTERSDSALFTCVATNAFGSDDTSINMIIQEVPEAPYGLKVLDKSGRTVQLSWAAPYDGNSPIKKFLIEYKRAKGNWDKDIDRVLVPGDATEAGVFSLRPATAYHIRIVAENELGTSEPSETVTIITAEEAPTGPPQDVKVDAIDKHALRVTWKPPPPHDWNGELQGYYVGYKLASSNKSFVFETVDISKESGKEHHLDILNLKTYTQYAVVVQAFNKIGSGPVSAEVRAYTAEGAPSAPPQDVLCTTLTAQTIRVSWISPPLAAANGLIKAYKVIYGPSETWYDEKTKDTKITASSETILHGLKKYTNYSMEVLATTNGGDGVRSTPIHCQTEQDVPEAPRAVKALVMGQDSILVSWRPPAQPNGVVTHYNVYTQAQNAEPRPNKVPASQTSYSATELKPGRYDFWVTASTIIGEGQPSATASCSPSDKVPAKIASFDESFTATYKEDVKLPCLAVGVPSPNIIWKVKGQPLAPSERVRQLPEGSLQIAGVARDDAGEYSCHVDNQFGTDTVTHTLSVLAPPFPPQLTVASSSVSSLTIRLKPSVDADQSPAVGYTIHYKQEFGDWETVQIPSSTETYTLENLVCGTRYQLYVTAYNSIGTGEASDMVGARTRGSKPPVPRAADFIEVASTSVTLHFKQWLDGGCSMSHFVVENKKKGAVEWNQISNNVKPASNFVVLDLEPATWYVLRITAHNNAGFNVAEYEVATLTVTGGTIAPAREIGGGSLTTEQTIKLILSHLNLIVPVVAAILVIIIAIVVVCVVRGARDHHKDDAVYNASQAALGGGGGTLDKRGGLRDELGYIAPPNRKLPPVPGSNYNTCDRVKRQAVISMEDEICPYATFHLLGFREEMDPSKALAFPHHHAAHAGTLAHPHPHHPAHSRAGSQSMPRANSRYARKNSQGGQSAIYSTAPEYDDPATCAEEDQYRARYSRPMYACGPEYDEPACCAPEDEQYAGAYGTPYSDHYGSRPSIGTRKCGSPEPPPPPPRNANNDNNCSSSFNESKDSNEISEAECDQPRNYPVRAHTAKDGLHSEEMRKLIDRPEAATPIPQQAVHGRGLTAYDTVAV</sequence>
<evidence type="ECO:0000259" key="14">
    <source>
        <dbReference type="PROSITE" id="PS50853"/>
    </source>
</evidence>
<feature type="region of interest" description="Disordered" evidence="10">
    <location>
        <begin position="1739"/>
        <end position="1790"/>
    </location>
</feature>
<feature type="domain" description="Ig-like" evidence="13">
    <location>
        <begin position="333"/>
        <end position="412"/>
    </location>
</feature>
<keyword evidence="2 11" id="KW-0812">Transmembrane</keyword>
<feature type="compositionally biased region" description="Polar residues" evidence="10">
    <location>
        <begin position="1769"/>
        <end position="1779"/>
    </location>
</feature>
<dbReference type="Pfam" id="PF00041">
    <property type="entry name" value="fn3"/>
    <property type="match status" value="5"/>
</dbReference>
<name>A0ABN8LE61_CHISP</name>
<comment type="subcellular location">
    <subcellularLocation>
        <location evidence="1">Membrane</location>
        <topology evidence="1">Single-pass membrane protein</topology>
    </subcellularLocation>
</comment>
<dbReference type="InterPro" id="IPR036179">
    <property type="entry name" value="Ig-like_dom_sf"/>
</dbReference>
<protein>
    <recommendedName>
        <fullName evidence="17">Down syndrome cell adhesion molecule-like protein Dscam2</fullName>
    </recommendedName>
</protein>
<feature type="domain" description="Ig-like" evidence="13">
    <location>
        <begin position="805"/>
        <end position="897"/>
    </location>
</feature>
<dbReference type="Gene3D" id="2.60.40.10">
    <property type="entry name" value="Immunoglobulins"/>
    <property type="match status" value="16"/>
</dbReference>
<feature type="chain" id="PRO_5047238725" description="Down syndrome cell adhesion molecule-like protein Dscam2" evidence="12">
    <location>
        <begin position="21"/>
        <end position="1938"/>
    </location>
</feature>
<feature type="domain" description="Fibronectin type-III" evidence="14">
    <location>
        <begin position="1393"/>
        <end position="1487"/>
    </location>
</feature>
<feature type="domain" description="Fibronectin type-III" evidence="14">
    <location>
        <begin position="906"/>
        <end position="1001"/>
    </location>
</feature>
<feature type="domain" description="Fibronectin type-III" evidence="14">
    <location>
        <begin position="1111"/>
        <end position="1207"/>
    </location>
</feature>
<dbReference type="CDD" id="cd20956">
    <property type="entry name" value="IgI_4_Dscam"/>
    <property type="match status" value="1"/>
</dbReference>
<evidence type="ECO:0000256" key="11">
    <source>
        <dbReference type="SAM" id="Phobius"/>
    </source>
</evidence>
<evidence type="ECO:0000256" key="6">
    <source>
        <dbReference type="ARBA" id="ARBA00022989"/>
    </source>
</evidence>
<keyword evidence="16" id="KW-1185">Reference proteome</keyword>
<feature type="region of interest" description="Disordered" evidence="10">
    <location>
        <begin position="1829"/>
        <end position="1923"/>
    </location>
</feature>
<feature type="domain" description="Ig-like" evidence="13">
    <location>
        <begin position="419"/>
        <end position="513"/>
    </location>
</feature>
<dbReference type="InterPro" id="IPR003599">
    <property type="entry name" value="Ig_sub"/>
</dbReference>
<dbReference type="InterPro" id="IPR013783">
    <property type="entry name" value="Ig-like_fold"/>
</dbReference>
<feature type="domain" description="Ig-like" evidence="13">
    <location>
        <begin position="707"/>
        <end position="800"/>
    </location>
</feature>
<feature type="transmembrane region" description="Helical" evidence="11">
    <location>
        <begin position="1613"/>
        <end position="1634"/>
    </location>
</feature>
<evidence type="ECO:0000313" key="15">
    <source>
        <dbReference type="EMBL" id="CAH2991220.1"/>
    </source>
</evidence>
<keyword evidence="3 12" id="KW-0732">Signal</keyword>
<dbReference type="PROSITE" id="PS50835">
    <property type="entry name" value="IG_LIKE"/>
    <property type="match status" value="9"/>
</dbReference>
<feature type="compositionally biased region" description="Basic and acidic residues" evidence="10">
    <location>
        <begin position="1897"/>
        <end position="1915"/>
    </location>
</feature>
<dbReference type="CDD" id="cd00063">
    <property type="entry name" value="FN3"/>
    <property type="match status" value="6"/>
</dbReference>
<keyword evidence="6 11" id="KW-1133">Transmembrane helix</keyword>
<dbReference type="InterPro" id="IPR056754">
    <property type="entry name" value="DSCAM/DSCAML_C"/>
</dbReference>
<feature type="domain" description="Ig-like" evidence="13">
    <location>
        <begin position="1303"/>
        <end position="1389"/>
    </location>
</feature>
<dbReference type="SMART" id="SM00408">
    <property type="entry name" value="IGc2"/>
    <property type="match status" value="9"/>
</dbReference>
<dbReference type="SUPFAM" id="SSF48726">
    <property type="entry name" value="Immunoglobulin"/>
    <property type="match status" value="10"/>
</dbReference>
<evidence type="ECO:0000256" key="10">
    <source>
        <dbReference type="SAM" id="MobiDB-lite"/>
    </source>
</evidence>
<feature type="compositionally biased region" description="Low complexity" evidence="10">
    <location>
        <begin position="1860"/>
        <end position="1872"/>
    </location>
</feature>
<feature type="domain" description="Ig-like" evidence="13">
    <location>
        <begin position="609"/>
        <end position="702"/>
    </location>
</feature>
<dbReference type="PANTHER" id="PTHR10075:SF100">
    <property type="entry name" value="FASCICLIN-2"/>
    <property type="match status" value="1"/>
</dbReference>
<feature type="domain" description="Fibronectin type-III" evidence="14">
    <location>
        <begin position="1211"/>
        <end position="1301"/>
    </location>
</feature>
<dbReference type="Pfam" id="PF13927">
    <property type="entry name" value="Ig_3"/>
    <property type="match status" value="4"/>
</dbReference>
<feature type="domain" description="Ig-like" evidence="13">
    <location>
        <begin position="518"/>
        <end position="598"/>
    </location>
</feature>
<evidence type="ECO:0000256" key="12">
    <source>
        <dbReference type="SAM" id="SignalP"/>
    </source>
</evidence>
<feature type="signal peptide" evidence="12">
    <location>
        <begin position="1"/>
        <end position="20"/>
    </location>
</feature>
<dbReference type="EMBL" id="OU963900">
    <property type="protein sequence ID" value="CAH2991220.1"/>
    <property type="molecule type" value="Genomic_DNA"/>
</dbReference>
<dbReference type="Proteomes" id="UP001153292">
    <property type="component" value="Chromosome 7"/>
</dbReference>
<dbReference type="SMART" id="SM00060">
    <property type="entry name" value="FN3"/>
    <property type="match status" value="6"/>
</dbReference>
<feature type="domain" description="Fibronectin type-III" evidence="14">
    <location>
        <begin position="1006"/>
        <end position="1106"/>
    </location>
</feature>
<evidence type="ECO:0000256" key="7">
    <source>
        <dbReference type="ARBA" id="ARBA00023136"/>
    </source>
</evidence>
<dbReference type="InterPro" id="IPR007110">
    <property type="entry name" value="Ig-like_dom"/>
</dbReference>
<feature type="domain" description="Ig-like" evidence="13">
    <location>
        <begin position="27"/>
        <end position="126"/>
    </location>
</feature>
<dbReference type="InterPro" id="IPR036116">
    <property type="entry name" value="FN3_sf"/>
</dbReference>
<evidence type="ECO:0000256" key="2">
    <source>
        <dbReference type="ARBA" id="ARBA00022692"/>
    </source>
</evidence>
<keyword evidence="9" id="KW-0393">Immunoglobulin domain</keyword>
<evidence type="ECO:0000256" key="4">
    <source>
        <dbReference type="ARBA" id="ARBA00022737"/>
    </source>
</evidence>
<feature type="domain" description="Fibronectin type-III" evidence="14">
    <location>
        <begin position="1491"/>
        <end position="1586"/>
    </location>
</feature>
<accession>A0ABN8LE61</accession>
<dbReference type="InterPro" id="IPR003961">
    <property type="entry name" value="FN3_dom"/>
</dbReference>
<dbReference type="SMART" id="SM00409">
    <property type="entry name" value="IG"/>
    <property type="match status" value="10"/>
</dbReference>
<dbReference type="PROSITE" id="PS50853">
    <property type="entry name" value="FN3"/>
    <property type="match status" value="6"/>
</dbReference>
<dbReference type="CDD" id="cd20958">
    <property type="entry name" value="IgI_5_Dscam"/>
    <property type="match status" value="1"/>
</dbReference>
<evidence type="ECO:0000259" key="13">
    <source>
        <dbReference type="PROSITE" id="PS50835"/>
    </source>
</evidence>
<proteinExistence type="predicted"/>
<dbReference type="Pfam" id="PF25059">
    <property type="entry name" value="FN3_DSCAM-DSCAML_C"/>
    <property type="match status" value="1"/>
</dbReference>
<dbReference type="InterPro" id="IPR013098">
    <property type="entry name" value="Ig_I-set"/>
</dbReference>
<keyword evidence="7 11" id="KW-0472">Membrane</keyword>
<keyword evidence="4" id="KW-0677">Repeat</keyword>
<evidence type="ECO:0000313" key="16">
    <source>
        <dbReference type="Proteomes" id="UP001153292"/>
    </source>
</evidence>
<evidence type="ECO:0000256" key="1">
    <source>
        <dbReference type="ARBA" id="ARBA00004167"/>
    </source>
</evidence>
<dbReference type="PANTHER" id="PTHR10075">
    <property type="entry name" value="BASIGIN RELATED"/>
    <property type="match status" value="1"/>
</dbReference>
<organism evidence="15 16">
    <name type="scientific">Chilo suppressalis</name>
    <name type="common">Asiatic rice borer moth</name>
    <dbReference type="NCBI Taxonomy" id="168631"/>
    <lineage>
        <taxon>Eukaryota</taxon>
        <taxon>Metazoa</taxon>
        <taxon>Ecdysozoa</taxon>
        <taxon>Arthropoda</taxon>
        <taxon>Hexapoda</taxon>
        <taxon>Insecta</taxon>
        <taxon>Pterygota</taxon>
        <taxon>Neoptera</taxon>
        <taxon>Endopterygota</taxon>
        <taxon>Lepidoptera</taxon>
        <taxon>Glossata</taxon>
        <taxon>Ditrysia</taxon>
        <taxon>Pyraloidea</taxon>
        <taxon>Crambidae</taxon>
        <taxon>Crambinae</taxon>
        <taxon>Chilo</taxon>
    </lineage>
</organism>
<dbReference type="InterPro" id="IPR003598">
    <property type="entry name" value="Ig_sub2"/>
</dbReference>